<dbReference type="Proteomes" id="UP001266305">
    <property type="component" value="Unassembled WGS sequence"/>
</dbReference>
<keyword evidence="2" id="KW-1185">Reference proteome</keyword>
<proteinExistence type="predicted"/>
<reference evidence="1 2" key="1">
    <citation type="submission" date="2023-05" db="EMBL/GenBank/DDBJ databases">
        <title>B98-5 Cell Line De Novo Hybrid Assembly: An Optical Mapping Approach.</title>
        <authorList>
            <person name="Kananen K."/>
            <person name="Auerbach J.A."/>
            <person name="Kautto E."/>
            <person name="Blachly J.S."/>
        </authorList>
    </citation>
    <scope>NUCLEOTIDE SEQUENCE [LARGE SCALE GENOMIC DNA]</scope>
    <source>
        <strain evidence="1">B95-8</strain>
        <tissue evidence="1">Cell line</tissue>
    </source>
</reference>
<gene>
    <name evidence="1" type="ORF">P7K49_036788</name>
</gene>
<dbReference type="EMBL" id="JASSZA010000021">
    <property type="protein sequence ID" value="KAK2085488.1"/>
    <property type="molecule type" value="Genomic_DNA"/>
</dbReference>
<evidence type="ECO:0000313" key="2">
    <source>
        <dbReference type="Proteomes" id="UP001266305"/>
    </source>
</evidence>
<evidence type="ECO:0000313" key="1">
    <source>
        <dbReference type="EMBL" id="KAK2085488.1"/>
    </source>
</evidence>
<comment type="caution">
    <text evidence="1">The sequence shown here is derived from an EMBL/GenBank/DDBJ whole genome shotgun (WGS) entry which is preliminary data.</text>
</comment>
<sequence length="168" mass="18139">MALPSNTVQGITSQCMNDVGHINKRTTYLDPRLAFTVDDNPTKPTARQRYDGSTTAMEILQGRDFTGKVVVVTGANSGIDQPFPFKFPQLFVQRSPSSEMVFNTATSPHSPPLLGSISLELCRLKAVACGPLSVEISISVSRGKSSLHPKLLLADQEARNPAVLNANQ</sequence>
<protein>
    <submittedName>
        <fullName evidence="1">Uncharacterized protein</fullName>
    </submittedName>
</protein>
<organism evidence="1 2">
    <name type="scientific">Saguinus oedipus</name>
    <name type="common">Cotton-top tamarin</name>
    <name type="synonym">Oedipomidas oedipus</name>
    <dbReference type="NCBI Taxonomy" id="9490"/>
    <lineage>
        <taxon>Eukaryota</taxon>
        <taxon>Metazoa</taxon>
        <taxon>Chordata</taxon>
        <taxon>Craniata</taxon>
        <taxon>Vertebrata</taxon>
        <taxon>Euteleostomi</taxon>
        <taxon>Mammalia</taxon>
        <taxon>Eutheria</taxon>
        <taxon>Euarchontoglires</taxon>
        <taxon>Primates</taxon>
        <taxon>Haplorrhini</taxon>
        <taxon>Platyrrhini</taxon>
        <taxon>Cebidae</taxon>
        <taxon>Callitrichinae</taxon>
        <taxon>Saguinus</taxon>
    </lineage>
</organism>
<name>A0ABQ9TL48_SAGOE</name>
<accession>A0ABQ9TL48</accession>